<protein>
    <submittedName>
        <fullName evidence="2">Uncharacterized protein</fullName>
    </submittedName>
</protein>
<evidence type="ECO:0000313" key="3">
    <source>
        <dbReference type="Proteomes" id="UP000314294"/>
    </source>
</evidence>
<gene>
    <name evidence="2" type="ORF">EYF80_003431</name>
</gene>
<dbReference type="Proteomes" id="UP000314294">
    <property type="component" value="Unassembled WGS sequence"/>
</dbReference>
<dbReference type="EMBL" id="SRLO01000016">
    <property type="protein sequence ID" value="TNN86346.1"/>
    <property type="molecule type" value="Genomic_DNA"/>
</dbReference>
<accession>A0A4Z2J824</accession>
<organism evidence="2 3">
    <name type="scientific">Liparis tanakae</name>
    <name type="common">Tanaka's snailfish</name>
    <dbReference type="NCBI Taxonomy" id="230148"/>
    <lineage>
        <taxon>Eukaryota</taxon>
        <taxon>Metazoa</taxon>
        <taxon>Chordata</taxon>
        <taxon>Craniata</taxon>
        <taxon>Vertebrata</taxon>
        <taxon>Euteleostomi</taxon>
        <taxon>Actinopterygii</taxon>
        <taxon>Neopterygii</taxon>
        <taxon>Teleostei</taxon>
        <taxon>Neoteleostei</taxon>
        <taxon>Acanthomorphata</taxon>
        <taxon>Eupercaria</taxon>
        <taxon>Perciformes</taxon>
        <taxon>Cottioidei</taxon>
        <taxon>Cottales</taxon>
        <taxon>Liparidae</taxon>
        <taxon>Liparis</taxon>
    </lineage>
</organism>
<keyword evidence="3" id="KW-1185">Reference proteome</keyword>
<reference evidence="2 3" key="1">
    <citation type="submission" date="2019-03" db="EMBL/GenBank/DDBJ databases">
        <title>First draft genome of Liparis tanakae, snailfish: a comprehensive survey of snailfish specific genes.</title>
        <authorList>
            <person name="Kim W."/>
            <person name="Song I."/>
            <person name="Jeong J.-H."/>
            <person name="Kim D."/>
            <person name="Kim S."/>
            <person name="Ryu S."/>
            <person name="Song J.Y."/>
            <person name="Lee S.K."/>
        </authorList>
    </citation>
    <scope>NUCLEOTIDE SEQUENCE [LARGE SCALE GENOMIC DNA]</scope>
    <source>
        <tissue evidence="2">Muscle</tissue>
    </source>
</reference>
<name>A0A4Z2J824_9TELE</name>
<proteinExistence type="predicted"/>
<feature type="region of interest" description="Disordered" evidence="1">
    <location>
        <begin position="25"/>
        <end position="62"/>
    </location>
</feature>
<evidence type="ECO:0000256" key="1">
    <source>
        <dbReference type="SAM" id="MobiDB-lite"/>
    </source>
</evidence>
<sequence>MLRTSLTLTPDKQIPPWFNSLSSSRAYEQMEPEKKNSSGCTERNLRMGPIGTTANLGGDEDDGELVMTDIVLERRWYMGRGPDHGLEFLTGRSQTQWWRAAIVFISSPTRIDQNNAAGQ</sequence>
<evidence type="ECO:0000313" key="2">
    <source>
        <dbReference type="EMBL" id="TNN86346.1"/>
    </source>
</evidence>
<dbReference type="AlphaFoldDB" id="A0A4Z2J824"/>
<comment type="caution">
    <text evidence="2">The sequence shown here is derived from an EMBL/GenBank/DDBJ whole genome shotgun (WGS) entry which is preliminary data.</text>
</comment>